<dbReference type="Gene3D" id="2.60.40.1220">
    <property type="match status" value="3"/>
</dbReference>
<reference evidence="3 4" key="1">
    <citation type="submission" date="2018-06" db="EMBL/GenBank/DDBJ databases">
        <title>Genomic Encyclopedia of Type Strains, Phase I: the one thousand microbial genomes (KMG-I) project.</title>
        <authorList>
            <person name="Kyrpides N."/>
        </authorList>
    </citation>
    <scope>NUCLEOTIDE SEQUENCE [LARGE SCALE GENOMIC DNA]</scope>
    <source>
        <strain evidence="3 4">DSM 19573</strain>
    </source>
</reference>
<dbReference type="Pfam" id="PF13205">
    <property type="entry name" value="Big_5"/>
    <property type="match status" value="2"/>
</dbReference>
<dbReference type="RefSeq" id="WP_110461226.1">
    <property type="nucleotide sequence ID" value="NZ_QKMR01000005.1"/>
</dbReference>
<sequence>MLLKLLNHTDIKWNENVFKKAYETGLSADKSYLSKTKDSSGSFTRGQAVLAMNTALSTDILGEDKTLIQTLISEGSVDSETAASLGYDTGKAAEAAVIAKIQGILAVSGTEITIDLNTEIKAISKNNVLIYEAGNKNNTLDISSVTPSGTKLKITTGNQVPGKSYTVELINIKDSEGNILTGLTGSFTGYAQIIMPPAGSASSSSPSKASLSVDSITAINAKQIQIVFNKEMEESSVTDISFYEIKDNGTEAISLAQGAVNYNNLTKTAIITLNNKISDRLTNLTTAKVTVKKGIKASDGSELENDINLEVKVEDLGITTLKNIEAVGEKAIKITLSEPVYDSTNNNILDVKNFSVELLKPKYTEIEESKGIAFSHAYTYTIQRAELLGSTIILTLTESISEGILIVHINSSETETPIQDYANNILSHRRFMFTYTKTGKTSSQVTVKKVKDNAITLGFSKPVTAKDLKLFHTDKNVVANMSTPVSIDEGAFVNEITFEFPDRMPIGTTDLFLVNSTDPSCKMFNIYGQYVPDQTIVAEVGPDKTAPHVTSTELNGNFSFKIYFNEVINRTVALDSASYSFTTAEEKSHISFTPMLSSDQKSVTLNLPKPLRDNTDYKVVVKNAEDLYGNKIASDIPFTFTNGEYTTPSLEEGKCFTLNSEGKIIIYFSEPMNEAQMLDKANYMVATTQGAIYSPLGTEDTVSKLSDRSVMLKMSTEVNLPNVKMSSITDLSGKILNSPYPAYLNAIDKERVMVKSADLIAKNKVKITFNSKLYNFSNNDISFTGVTEGAIRTAYVESMIVNGDDNTEVALVLDKDLSTDVKYNGFAISSLTRNNCYSKSVFGTGLSPLQSISIMDKVAPEVITFDHDSSDLTEPVEKVVLSGDILSAIVDGKVPKGTTGKITIYYSEPIASYSISLLTFAVEGYTVTAISNTVNNSEVVLSVKADSDNTPARTTVRQVYEIYDYSVNYFLPDKAWKVR</sequence>
<keyword evidence="4" id="KW-1185">Reference proteome</keyword>
<dbReference type="EMBL" id="QKMR01000005">
    <property type="protein sequence ID" value="PYG88804.1"/>
    <property type="molecule type" value="Genomic_DNA"/>
</dbReference>
<comment type="caution">
    <text evidence="3">The sequence shown here is derived from an EMBL/GenBank/DDBJ whole genome shotgun (WGS) entry which is preliminary data.</text>
</comment>
<dbReference type="OrthoDB" id="1736087at2"/>
<feature type="domain" description="SbsA Ig-like" evidence="2">
    <location>
        <begin position="544"/>
        <end position="641"/>
    </location>
</feature>
<evidence type="ECO:0000313" key="4">
    <source>
        <dbReference type="Proteomes" id="UP000248132"/>
    </source>
</evidence>
<gene>
    <name evidence="3" type="ORF">LY28_01164</name>
</gene>
<dbReference type="InterPro" id="IPR014755">
    <property type="entry name" value="Cu-Rt/internalin_Ig-like"/>
</dbReference>
<organism evidence="3 4">
    <name type="scientific">Ruminiclostridium sufflavum DSM 19573</name>
    <dbReference type="NCBI Taxonomy" id="1121337"/>
    <lineage>
        <taxon>Bacteria</taxon>
        <taxon>Bacillati</taxon>
        <taxon>Bacillota</taxon>
        <taxon>Clostridia</taxon>
        <taxon>Eubacteriales</taxon>
        <taxon>Oscillospiraceae</taxon>
        <taxon>Ruminiclostridium</taxon>
    </lineage>
</organism>
<feature type="domain" description="SbsA Ig-like" evidence="2">
    <location>
        <begin position="202"/>
        <end position="304"/>
    </location>
</feature>
<evidence type="ECO:0000259" key="2">
    <source>
        <dbReference type="Pfam" id="PF13205"/>
    </source>
</evidence>
<accession>A0A318Y0G8</accession>
<proteinExistence type="predicted"/>
<dbReference type="Proteomes" id="UP000248132">
    <property type="component" value="Unassembled WGS sequence"/>
</dbReference>
<protein>
    <submittedName>
        <fullName evidence="3">Ig-like domain-containing protein</fullName>
    </submittedName>
</protein>
<evidence type="ECO:0000256" key="1">
    <source>
        <dbReference type="ARBA" id="ARBA00022729"/>
    </source>
</evidence>
<keyword evidence="1" id="KW-0732">Signal</keyword>
<dbReference type="AlphaFoldDB" id="A0A318Y0G8"/>
<evidence type="ECO:0000313" key="3">
    <source>
        <dbReference type="EMBL" id="PYG88804.1"/>
    </source>
</evidence>
<dbReference type="InterPro" id="IPR032812">
    <property type="entry name" value="SbsA_Ig"/>
</dbReference>
<name>A0A318Y0G8_9FIRM</name>